<evidence type="ECO:0000259" key="1">
    <source>
        <dbReference type="SMART" id="SM00900"/>
    </source>
</evidence>
<dbReference type="AlphaFoldDB" id="A0A644X7V4"/>
<dbReference type="PROSITE" id="PS51257">
    <property type="entry name" value="PROKAR_LIPOPROTEIN"/>
    <property type="match status" value="1"/>
</dbReference>
<dbReference type="GO" id="GO:0016020">
    <property type="term" value="C:membrane"/>
    <property type="evidence" value="ECO:0007669"/>
    <property type="project" value="InterPro"/>
</dbReference>
<proteinExistence type="predicted"/>
<organism evidence="2">
    <name type="scientific">bioreactor metagenome</name>
    <dbReference type="NCBI Taxonomy" id="1076179"/>
    <lineage>
        <taxon>unclassified sequences</taxon>
        <taxon>metagenomes</taxon>
        <taxon>ecological metagenomes</taxon>
    </lineage>
</organism>
<evidence type="ECO:0000313" key="2">
    <source>
        <dbReference type="EMBL" id="MPM12242.1"/>
    </source>
</evidence>
<dbReference type="Gene3D" id="3.90.1010.20">
    <property type="match status" value="1"/>
</dbReference>
<feature type="domain" description="FMN-binding" evidence="1">
    <location>
        <begin position="58"/>
        <end position="126"/>
    </location>
</feature>
<sequence length="128" mass="13773">MKKLLKVILIFLLLIAIFMACAVFYLSHGLKAGSNVEISAVDPASLSDGTYHGSYTAGRWANEVAVTVQGGKITNIEVVKDVRFASKEVSDELFGRVMEAQNTTVDVVSQATVTSKAYLKSIESALSK</sequence>
<reference evidence="2" key="1">
    <citation type="submission" date="2019-08" db="EMBL/GenBank/DDBJ databases">
        <authorList>
            <person name="Kucharzyk K."/>
            <person name="Murdoch R.W."/>
            <person name="Higgins S."/>
            <person name="Loffler F."/>
        </authorList>
    </citation>
    <scope>NUCLEOTIDE SEQUENCE</scope>
</reference>
<name>A0A644X7V4_9ZZZZ</name>
<dbReference type="GO" id="GO:0010181">
    <property type="term" value="F:FMN binding"/>
    <property type="evidence" value="ECO:0007669"/>
    <property type="project" value="InterPro"/>
</dbReference>
<comment type="caution">
    <text evidence="2">The sequence shown here is derived from an EMBL/GenBank/DDBJ whole genome shotgun (WGS) entry which is preliminary data.</text>
</comment>
<dbReference type="EMBL" id="VSSQ01001943">
    <property type="protein sequence ID" value="MPM12242.1"/>
    <property type="molecule type" value="Genomic_DNA"/>
</dbReference>
<gene>
    <name evidence="2" type="ORF">SDC9_58594</name>
</gene>
<protein>
    <recommendedName>
        <fullName evidence="1">FMN-binding domain-containing protein</fullName>
    </recommendedName>
</protein>
<accession>A0A644X7V4</accession>
<dbReference type="SMART" id="SM00900">
    <property type="entry name" value="FMN_bind"/>
    <property type="match status" value="1"/>
</dbReference>
<dbReference type="Pfam" id="PF04205">
    <property type="entry name" value="FMN_bind"/>
    <property type="match status" value="1"/>
</dbReference>
<dbReference type="InterPro" id="IPR007329">
    <property type="entry name" value="FMN-bd"/>
</dbReference>